<dbReference type="PROSITE" id="PS01040">
    <property type="entry name" value="SBP_BACTERIAL_5"/>
    <property type="match status" value="1"/>
</dbReference>
<evidence type="ECO:0000256" key="1">
    <source>
        <dbReference type="ARBA" id="ARBA00005695"/>
    </source>
</evidence>
<dbReference type="PIRSF" id="PIRSF002741">
    <property type="entry name" value="MppA"/>
    <property type="match status" value="1"/>
</dbReference>
<evidence type="ECO:0000313" key="7">
    <source>
        <dbReference type="Proteomes" id="UP000028945"/>
    </source>
</evidence>
<dbReference type="SUPFAM" id="SSF53850">
    <property type="entry name" value="Periplasmic binding protein-like II"/>
    <property type="match status" value="1"/>
</dbReference>
<feature type="signal peptide" evidence="4">
    <location>
        <begin position="1"/>
        <end position="20"/>
    </location>
</feature>
<dbReference type="GO" id="GO:0043190">
    <property type="term" value="C:ATP-binding cassette (ABC) transporter complex"/>
    <property type="evidence" value="ECO:0007669"/>
    <property type="project" value="InterPro"/>
</dbReference>
<accession>A0A077DFD4</accession>
<organism evidence="6 7">
    <name type="scientific">Basilea psittacipulmonis DSM 24701</name>
    <dbReference type="NCBI Taxonomy" id="1072685"/>
    <lineage>
        <taxon>Bacteria</taxon>
        <taxon>Pseudomonadati</taxon>
        <taxon>Pseudomonadota</taxon>
        <taxon>Betaproteobacteria</taxon>
        <taxon>Burkholderiales</taxon>
        <taxon>Alcaligenaceae</taxon>
        <taxon>Basilea</taxon>
    </lineage>
</organism>
<evidence type="ECO:0000256" key="3">
    <source>
        <dbReference type="ARBA" id="ARBA00022729"/>
    </source>
</evidence>
<protein>
    <submittedName>
        <fullName evidence="6">Cytochrome C</fullName>
    </submittedName>
</protein>
<evidence type="ECO:0000259" key="5">
    <source>
        <dbReference type="Pfam" id="PF00496"/>
    </source>
</evidence>
<dbReference type="Gene3D" id="3.10.105.10">
    <property type="entry name" value="Dipeptide-binding Protein, Domain 3"/>
    <property type="match status" value="1"/>
</dbReference>
<dbReference type="EMBL" id="CP009238">
    <property type="protein sequence ID" value="AIL32851.1"/>
    <property type="molecule type" value="Genomic_DNA"/>
</dbReference>
<dbReference type="GO" id="GO:1904680">
    <property type="term" value="F:peptide transmembrane transporter activity"/>
    <property type="evidence" value="ECO:0007669"/>
    <property type="project" value="TreeGrafter"/>
</dbReference>
<dbReference type="AlphaFoldDB" id="A0A077DFD4"/>
<dbReference type="CDD" id="cd08498">
    <property type="entry name" value="PBP2_NikA_DppA_OppA_like_2"/>
    <property type="match status" value="1"/>
</dbReference>
<dbReference type="KEGG" id="bpsi:IX83_05545"/>
<feature type="chain" id="PRO_5001718074" evidence="4">
    <location>
        <begin position="21"/>
        <end position="516"/>
    </location>
</feature>
<dbReference type="Gene3D" id="3.90.76.10">
    <property type="entry name" value="Dipeptide-binding Protein, Domain 1"/>
    <property type="match status" value="1"/>
</dbReference>
<dbReference type="InterPro" id="IPR030678">
    <property type="entry name" value="Peptide/Ni-bd"/>
</dbReference>
<dbReference type="Pfam" id="PF00496">
    <property type="entry name" value="SBP_bac_5"/>
    <property type="match status" value="1"/>
</dbReference>
<dbReference type="Proteomes" id="UP000028945">
    <property type="component" value="Chromosome"/>
</dbReference>
<sequence length="516" mass="58947">MKKTLLSLILSATLGATAHAADLTIAYSADPVSMDPMEQLSQETMQMAYTLFEPLVYSDQHLKTQPRLAERWEQIDPKTMRFYLRKGVKFHSGNTMTADDVIFSFNREKQSVDFKALFEPYTEMKKVDDYTVDLVMKEPYPLVLQNMTYLVVMDSQFYSGKDENGQDKGLVEKSSNTYASHHVSGTGPFKLQSFRPGQRSEYVRFDDYWNKANTGNVDKITLVVIKENATRLSALLSNDVDWIYPVPPTDLDRVRDDKNHKLYSIPSDRLIAIQMNANVVPAFKDVRVRQAVVAAVNNEGIVEKIMRGNATAGAQFSPDGFSGHNPDLKPHYDLKKAKELMKEAGYEKGFNVTFISPNDRYVNDEKIAQTVSAMLSRINIKVDLNAMPRAQYWNEFDKCAAGLQLIGWSSDTMDSANFSEFLTMTRDEKTGYGQYNCNGYSNPKLDKLVQDANFETDTNKRNEMLREVSKIEYDDAVVIPLHWENLNWGMSNKIENFDEVVNLKNFPLWDQLKIKE</sequence>
<gene>
    <name evidence="6" type="ORF">IX83_05545</name>
</gene>
<dbReference type="PANTHER" id="PTHR30290:SF9">
    <property type="entry name" value="OLIGOPEPTIDE-BINDING PROTEIN APPA"/>
    <property type="match status" value="1"/>
</dbReference>
<comment type="similarity">
    <text evidence="1">Belongs to the bacterial solute-binding protein 5 family.</text>
</comment>
<name>A0A077DFD4_9BURK</name>
<dbReference type="RefSeq" id="WP_038499992.1">
    <property type="nucleotide sequence ID" value="NZ_AFWK01000064.1"/>
</dbReference>
<dbReference type="InterPro" id="IPR039424">
    <property type="entry name" value="SBP_5"/>
</dbReference>
<proteinExistence type="inferred from homology"/>
<keyword evidence="7" id="KW-1185">Reference proteome</keyword>
<reference evidence="6 7" key="1">
    <citation type="journal article" date="2014" name="BMC Genomics">
        <title>A genomic perspective on a new bacterial genus and species from the Alcaligenaceae family, Basilea psittacipulmonis.</title>
        <authorList>
            <person name="Whiteson K.L."/>
            <person name="Hernandez D."/>
            <person name="Lazarevic V."/>
            <person name="Gaia N."/>
            <person name="Farinelli L."/>
            <person name="Francois P."/>
            <person name="Pilo P."/>
            <person name="Frey J."/>
            <person name="Schrenzel J."/>
        </authorList>
    </citation>
    <scope>NUCLEOTIDE SEQUENCE [LARGE SCALE GENOMIC DNA]</scope>
    <source>
        <strain evidence="6 7">DSM 24701</strain>
    </source>
</reference>
<feature type="domain" description="Solute-binding protein family 5" evidence="5">
    <location>
        <begin position="64"/>
        <end position="422"/>
    </location>
</feature>
<dbReference type="OrthoDB" id="9801799at2"/>
<dbReference type="PANTHER" id="PTHR30290">
    <property type="entry name" value="PERIPLASMIC BINDING COMPONENT OF ABC TRANSPORTER"/>
    <property type="match status" value="1"/>
</dbReference>
<evidence type="ECO:0000256" key="4">
    <source>
        <dbReference type="SAM" id="SignalP"/>
    </source>
</evidence>
<dbReference type="HOGENOM" id="CLU_017028_7_4_4"/>
<keyword evidence="3 4" id="KW-0732">Signal</keyword>
<dbReference type="GO" id="GO:0030288">
    <property type="term" value="C:outer membrane-bounded periplasmic space"/>
    <property type="evidence" value="ECO:0007669"/>
    <property type="project" value="UniProtKB-ARBA"/>
</dbReference>
<evidence type="ECO:0000313" key="6">
    <source>
        <dbReference type="EMBL" id="AIL32851.1"/>
    </source>
</evidence>
<dbReference type="InterPro" id="IPR023765">
    <property type="entry name" value="SBP_5_CS"/>
</dbReference>
<dbReference type="GO" id="GO:0015833">
    <property type="term" value="P:peptide transport"/>
    <property type="evidence" value="ECO:0007669"/>
    <property type="project" value="TreeGrafter"/>
</dbReference>
<dbReference type="STRING" id="1072685.IX83_05545"/>
<keyword evidence="2" id="KW-0813">Transport</keyword>
<dbReference type="Gene3D" id="3.40.190.10">
    <property type="entry name" value="Periplasmic binding protein-like II"/>
    <property type="match status" value="1"/>
</dbReference>
<dbReference type="eggNOG" id="COG0747">
    <property type="taxonomic scope" value="Bacteria"/>
</dbReference>
<evidence type="ECO:0000256" key="2">
    <source>
        <dbReference type="ARBA" id="ARBA00022448"/>
    </source>
</evidence>
<dbReference type="InterPro" id="IPR000914">
    <property type="entry name" value="SBP_5_dom"/>
</dbReference>